<comment type="caution">
    <text evidence="1">The sequence shown here is derived from an EMBL/GenBank/DDBJ whole genome shotgun (WGS) entry which is preliminary data.</text>
</comment>
<reference evidence="2" key="1">
    <citation type="submission" date="2018-05" db="EMBL/GenBank/DDBJ databases">
        <title>Ignatzschineria dubaiensis sp. nov., isolated from necrotic foot tissues of dromedaries (Camelus dromedarius) and associated maggots in Dubai, United Arab Emirates.</title>
        <authorList>
            <person name="Tsang C.C."/>
            <person name="Tang J.Y.M."/>
            <person name="Fong J.Y.H."/>
            <person name="Kinne J."/>
            <person name="Lee H.H."/>
            <person name="Joseph M."/>
            <person name="Jose S."/>
            <person name="Schuster R.K."/>
            <person name="Tang Y."/>
            <person name="Sivakumar S."/>
            <person name="Chen J.H.K."/>
            <person name="Teng J.L.L."/>
            <person name="Lau S.K.P."/>
            <person name="Wernery U."/>
            <person name="Woo P.C.Y."/>
        </authorList>
    </citation>
    <scope>NUCLEOTIDE SEQUENCE [LARGE SCALE GENOMIC DNA]</scope>
    <source>
        <strain evidence="2">KCTC 22644</strain>
    </source>
</reference>
<evidence type="ECO:0000313" key="2">
    <source>
        <dbReference type="Proteomes" id="UP000245020"/>
    </source>
</evidence>
<sequence>MTLLAACSQDNSDKLESGIYIPQKITVQLTEAENSPMFDSQKNEALRSEIEAHFTDSYFQVNADAIEYFAPDTYSQGIITPDNIIITTIATFELIPQSAKKFTLKSLDHDYCPISGCQITLQLEKVAQDSPLLNTLLQSTTETIASDHNATDSAIALSQTAQQIKNYIDTSYWGIIHSITDTLFFKLTPIQSNGLSYGYPTHSIIPPFTLGGISIDPADPEVEVLSFYSDEAPSQEKNGIQTISYLFVVPVTENPNLSFKQLDSDNTRAFSSDQGYIAEDHGGFYAVNYRYFPESQQMIIGLTEGVTLEAVTDHFRALHNIVQNPAQLSSKAITLQDITLPLATLEERYQITLKEMFPVNDVLKQYQQNLSDWLKSSAILVGDAPSVDNGYHTFIRNSFNYHFPELKIKLHTSPLKEILHNLQNNTHDQATDHNKQTLWQDPIFIYNTDPYVASGLSYFKEIQPGITLEIFSSPYQGHTAEKVLFGKLLSQLDLSPLPAVPVEMIPNIGRYSVDQEVEIHQPLSPKGQYQFKEGITDRYGKLVKPRAN</sequence>
<proteinExistence type="predicted"/>
<accession>A0A2U2ADZ0</accession>
<gene>
    <name evidence="1" type="ORF">DC083_07140</name>
</gene>
<dbReference type="Proteomes" id="UP000245020">
    <property type="component" value="Unassembled WGS sequence"/>
</dbReference>
<dbReference type="EMBL" id="QEWQ01000004">
    <property type="protein sequence ID" value="PWD80874.1"/>
    <property type="molecule type" value="Genomic_DNA"/>
</dbReference>
<keyword evidence="2" id="KW-1185">Reference proteome</keyword>
<organism evidence="1 2">
    <name type="scientific">Ignatzschineria ureiclastica</name>
    <dbReference type="NCBI Taxonomy" id="472582"/>
    <lineage>
        <taxon>Bacteria</taxon>
        <taxon>Pseudomonadati</taxon>
        <taxon>Pseudomonadota</taxon>
        <taxon>Gammaproteobacteria</taxon>
        <taxon>Cardiobacteriales</taxon>
        <taxon>Ignatzschineriaceae</taxon>
        <taxon>Ignatzschineria</taxon>
    </lineage>
</organism>
<name>A0A2U2ADZ0_9GAMM</name>
<dbReference type="AlphaFoldDB" id="A0A2U2ADZ0"/>
<evidence type="ECO:0000313" key="1">
    <source>
        <dbReference type="EMBL" id="PWD80874.1"/>
    </source>
</evidence>
<protein>
    <submittedName>
        <fullName evidence="1">Uncharacterized protein</fullName>
    </submittedName>
</protein>